<accession>A0A5J4YRT8</accession>
<dbReference type="PANTHER" id="PTHR33219:SF14">
    <property type="entry name" value="PROTEIN COFACTOR ASSEMBLY OF COMPLEX C SUBUNIT B CCB3, CHLOROPLASTIC-RELATED"/>
    <property type="match status" value="1"/>
</dbReference>
<keyword evidence="1" id="KW-0812">Transmembrane</keyword>
<dbReference type="Proteomes" id="UP000324585">
    <property type="component" value="Unassembled WGS sequence"/>
</dbReference>
<dbReference type="PANTHER" id="PTHR33219">
    <property type="entry name" value="YLMG HOMOLOG PROTEIN 2, CHLOROPLASTIC"/>
    <property type="match status" value="1"/>
</dbReference>
<keyword evidence="3" id="KW-1185">Reference proteome</keyword>
<keyword evidence="1" id="KW-0472">Membrane</keyword>
<dbReference type="InterPro" id="IPR003425">
    <property type="entry name" value="CCB3/YggT"/>
</dbReference>
<dbReference type="OrthoDB" id="4696at2759"/>
<protein>
    <submittedName>
        <fullName evidence="2">Protein COFACTOR ASSEMBLY OF COMPLEX C SUBUNIT B CCB3, chloroplastic</fullName>
    </submittedName>
</protein>
<dbReference type="AlphaFoldDB" id="A0A5J4YRT8"/>
<organism evidence="2 3">
    <name type="scientific">Porphyridium purpureum</name>
    <name type="common">Red alga</name>
    <name type="synonym">Porphyridium cruentum</name>
    <dbReference type="NCBI Taxonomy" id="35688"/>
    <lineage>
        <taxon>Eukaryota</taxon>
        <taxon>Rhodophyta</taxon>
        <taxon>Bangiophyceae</taxon>
        <taxon>Porphyridiales</taxon>
        <taxon>Porphyridiaceae</taxon>
        <taxon>Porphyridium</taxon>
    </lineage>
</organism>
<comment type="caution">
    <text evidence="2">The sequence shown here is derived from an EMBL/GenBank/DDBJ whole genome shotgun (WGS) entry which is preliminary data.</text>
</comment>
<dbReference type="GO" id="GO:0016020">
    <property type="term" value="C:membrane"/>
    <property type="evidence" value="ECO:0007669"/>
    <property type="project" value="InterPro"/>
</dbReference>
<evidence type="ECO:0000313" key="3">
    <source>
        <dbReference type="Proteomes" id="UP000324585"/>
    </source>
</evidence>
<proteinExistence type="predicted"/>
<evidence type="ECO:0000313" key="2">
    <source>
        <dbReference type="EMBL" id="KAA8493137.1"/>
    </source>
</evidence>
<name>A0A5J4YRT8_PORPP</name>
<keyword evidence="1" id="KW-1133">Transmembrane helix</keyword>
<reference evidence="3" key="1">
    <citation type="journal article" date="2019" name="Nat. Commun.">
        <title>Expansion of phycobilisome linker gene families in mesophilic red algae.</title>
        <authorList>
            <person name="Lee J."/>
            <person name="Kim D."/>
            <person name="Bhattacharya D."/>
            <person name="Yoon H.S."/>
        </authorList>
    </citation>
    <scope>NUCLEOTIDE SEQUENCE [LARGE SCALE GENOMIC DNA]</scope>
    <source>
        <strain evidence="3">CCMP 1328</strain>
    </source>
</reference>
<dbReference type="EMBL" id="VRMN01000007">
    <property type="protein sequence ID" value="KAA8493137.1"/>
    <property type="molecule type" value="Genomic_DNA"/>
</dbReference>
<gene>
    <name evidence="2" type="ORF">FVE85_8582</name>
</gene>
<feature type="transmembrane region" description="Helical" evidence="1">
    <location>
        <begin position="151"/>
        <end position="175"/>
    </location>
</feature>
<dbReference type="OMA" id="QPPWIYL"/>
<dbReference type="Pfam" id="PF02325">
    <property type="entry name" value="CCB3_YggT"/>
    <property type="match status" value="1"/>
</dbReference>
<sequence length="177" mass="18822">MQAAFCAPLGARLGRASCLNPAKGIDATSAGADRRWALASGRGKSWLRVPRGVQMGLDADTLSAVSNVVLTAATEATNAESLPAWLPVAQFLAGPVIYVFNTVMLVRIPLSWYPKTEAQPPWIYLVALTEPLLKATRKVVPPQGGVDVSPIIWLGLGLFLNEILIGPQGLLVLIAQK</sequence>
<evidence type="ECO:0000256" key="1">
    <source>
        <dbReference type="SAM" id="Phobius"/>
    </source>
</evidence>